<evidence type="ECO:0000313" key="2">
    <source>
        <dbReference type="Proteomes" id="UP001172778"/>
    </source>
</evidence>
<keyword evidence="2" id="KW-1185">Reference proteome</keyword>
<organism evidence="1 2">
    <name type="scientific">Parachitinimonas caeni</name>
    <dbReference type="NCBI Taxonomy" id="3031301"/>
    <lineage>
        <taxon>Bacteria</taxon>
        <taxon>Pseudomonadati</taxon>
        <taxon>Pseudomonadota</taxon>
        <taxon>Betaproteobacteria</taxon>
        <taxon>Neisseriales</taxon>
        <taxon>Chitinibacteraceae</taxon>
        <taxon>Parachitinimonas</taxon>
    </lineage>
</organism>
<dbReference type="Proteomes" id="UP001172778">
    <property type="component" value="Unassembled WGS sequence"/>
</dbReference>
<gene>
    <name evidence="1" type="ORF">PZA18_04730</name>
</gene>
<reference evidence="1" key="1">
    <citation type="submission" date="2023-03" db="EMBL/GenBank/DDBJ databases">
        <title>Chitinimonas shenzhenensis gen. nov., sp. nov., a novel member of family Burkholderiaceae isolated from activated sludge collected in Shen Zhen, China.</title>
        <authorList>
            <person name="Wang X."/>
        </authorList>
    </citation>
    <scope>NUCLEOTIDE SEQUENCE</scope>
    <source>
        <strain evidence="1">DQS-5</strain>
    </source>
</reference>
<comment type="caution">
    <text evidence="1">The sequence shown here is derived from an EMBL/GenBank/DDBJ whole genome shotgun (WGS) entry which is preliminary data.</text>
</comment>
<accession>A0ABT7DU63</accession>
<sequence>MQNRLMTLNISQWDPEIDPQQTNQLASALEDGKVLYLPQLAFRLNSDEERFLSPSWSNGRAKNISFESKNGQLKGAHGNEEELKALGAMISRYRSRAVGLIQSLLPHYSKTLQVARTSFRPFEVAGRPSSRKKDDTRLHVDAFPSRPNHGERILRVFCNINPDDLPRRWRVGQDFTTVAQRFLPGISRPFPGSAAILQALGITKSRRSEYDHLMLHLHDAMKADNDYQIHSPQLAVDFPPGSVWICFSDQTPHAAMSGQFLLEQTLHLPVSGLYDPSRSPLKVLEQLCGRALI</sequence>
<protein>
    <submittedName>
        <fullName evidence="1">Kdo hydroxylase family protein</fullName>
    </submittedName>
</protein>
<dbReference type="EMBL" id="JARRAF010000004">
    <property type="protein sequence ID" value="MDK2123354.1"/>
    <property type="molecule type" value="Genomic_DNA"/>
</dbReference>
<name>A0ABT7DU63_9NEIS</name>
<evidence type="ECO:0000313" key="1">
    <source>
        <dbReference type="EMBL" id="MDK2123354.1"/>
    </source>
</evidence>
<dbReference type="InterPro" id="IPR021266">
    <property type="entry name" value="Kdo_hydroxlase"/>
</dbReference>
<dbReference type="Pfam" id="PF11004">
    <property type="entry name" value="Kdo_hydroxy"/>
    <property type="match status" value="1"/>
</dbReference>
<proteinExistence type="predicted"/>